<dbReference type="Proteomes" id="UP001528823">
    <property type="component" value="Unassembled WGS sequence"/>
</dbReference>
<proteinExistence type="inferred from homology"/>
<feature type="transmembrane region" description="Helical" evidence="9">
    <location>
        <begin position="12"/>
        <end position="32"/>
    </location>
</feature>
<keyword evidence="4 9" id="KW-0812">Transmembrane</keyword>
<gene>
    <name evidence="11" type="ORF">ORQ98_14470</name>
</gene>
<dbReference type="EMBL" id="JAPMOU010000017">
    <property type="protein sequence ID" value="MDE1463170.1"/>
    <property type="molecule type" value="Genomic_DNA"/>
</dbReference>
<evidence type="ECO:0000313" key="11">
    <source>
        <dbReference type="EMBL" id="MDE1463170.1"/>
    </source>
</evidence>
<evidence type="ECO:0000256" key="1">
    <source>
        <dbReference type="ARBA" id="ARBA00004651"/>
    </source>
</evidence>
<accession>A0ABT5UAH0</accession>
<evidence type="ECO:0000256" key="7">
    <source>
        <dbReference type="ARBA" id="ARBA00023136"/>
    </source>
</evidence>
<organism evidence="11 12">
    <name type="scientific">Spartinivicinus poritis</name>
    <dbReference type="NCBI Taxonomy" id="2994640"/>
    <lineage>
        <taxon>Bacteria</taxon>
        <taxon>Pseudomonadati</taxon>
        <taxon>Pseudomonadota</taxon>
        <taxon>Gammaproteobacteria</taxon>
        <taxon>Oceanospirillales</taxon>
        <taxon>Zooshikellaceae</taxon>
        <taxon>Spartinivicinus</taxon>
    </lineage>
</organism>
<sequence>MNIDYLQQSLNAMGWMLYPLAFCSLLMIALILERFCYFLLLPLISDSKLSVLLNRWKNNVDEQPAWLQKKQRGIAVGIKLLSEYQGKNIVREQQLSCWLAKQHQTNTARLKLLQLIGMISPLLGLLGTILGMIVMFKGVAQHQGPVTPNILADGLWQAMYTTAFGLVIAVPAIVGAQLFYIWSNSYCQRLQHWLNEFHCQMMVKEHEEGSLESNSGQNLKAAA</sequence>
<dbReference type="PANTHER" id="PTHR30625:SF15">
    <property type="entry name" value="BIOPOLYMER TRANSPORT PROTEIN EXBB"/>
    <property type="match status" value="1"/>
</dbReference>
<feature type="transmembrane region" description="Helical" evidence="9">
    <location>
        <begin position="112"/>
        <end position="136"/>
    </location>
</feature>
<evidence type="ECO:0000313" key="12">
    <source>
        <dbReference type="Proteomes" id="UP001528823"/>
    </source>
</evidence>
<evidence type="ECO:0000256" key="2">
    <source>
        <dbReference type="ARBA" id="ARBA00022448"/>
    </source>
</evidence>
<evidence type="ECO:0000259" key="10">
    <source>
        <dbReference type="Pfam" id="PF01618"/>
    </source>
</evidence>
<feature type="transmembrane region" description="Helical" evidence="9">
    <location>
        <begin position="156"/>
        <end position="182"/>
    </location>
</feature>
<evidence type="ECO:0000256" key="8">
    <source>
        <dbReference type="RuleBase" id="RU004057"/>
    </source>
</evidence>
<keyword evidence="6 9" id="KW-1133">Transmembrane helix</keyword>
<reference evidence="11 12" key="1">
    <citation type="submission" date="2022-11" db="EMBL/GenBank/DDBJ databases">
        <title>Spartinivicinus poritis sp. nov., isolated from scleractinian coral Porites lutea.</title>
        <authorList>
            <person name="Zhang G."/>
            <person name="Cai L."/>
            <person name="Wei Q."/>
        </authorList>
    </citation>
    <scope>NUCLEOTIDE SEQUENCE [LARGE SCALE GENOMIC DNA]</scope>
    <source>
        <strain evidence="11 12">A2-2</strain>
    </source>
</reference>
<keyword evidence="12" id="KW-1185">Reference proteome</keyword>
<comment type="caution">
    <text evidence="11">The sequence shown here is derived from an EMBL/GenBank/DDBJ whole genome shotgun (WGS) entry which is preliminary data.</text>
</comment>
<evidence type="ECO:0000256" key="9">
    <source>
        <dbReference type="SAM" id="Phobius"/>
    </source>
</evidence>
<name>A0ABT5UAH0_9GAMM</name>
<dbReference type="Pfam" id="PF01618">
    <property type="entry name" value="MotA_ExbB"/>
    <property type="match status" value="1"/>
</dbReference>
<evidence type="ECO:0000256" key="6">
    <source>
        <dbReference type="ARBA" id="ARBA00022989"/>
    </source>
</evidence>
<keyword evidence="7 9" id="KW-0472">Membrane</keyword>
<dbReference type="PANTHER" id="PTHR30625">
    <property type="entry name" value="PROTEIN TOLQ"/>
    <property type="match status" value="1"/>
</dbReference>
<feature type="domain" description="MotA/TolQ/ExbB proton channel" evidence="10">
    <location>
        <begin position="92"/>
        <end position="190"/>
    </location>
</feature>
<comment type="subcellular location">
    <subcellularLocation>
        <location evidence="1">Cell membrane</location>
        <topology evidence="1">Multi-pass membrane protein</topology>
    </subcellularLocation>
    <subcellularLocation>
        <location evidence="8">Membrane</location>
        <topology evidence="8">Multi-pass membrane protein</topology>
    </subcellularLocation>
</comment>
<dbReference type="InterPro" id="IPR002898">
    <property type="entry name" value="MotA_ExbB_proton_chnl"/>
</dbReference>
<dbReference type="RefSeq" id="WP_274689513.1">
    <property type="nucleotide sequence ID" value="NZ_JAPMOU010000017.1"/>
</dbReference>
<evidence type="ECO:0000256" key="5">
    <source>
        <dbReference type="ARBA" id="ARBA00022927"/>
    </source>
</evidence>
<keyword evidence="3" id="KW-1003">Cell membrane</keyword>
<comment type="similarity">
    <text evidence="8">Belongs to the exbB/tolQ family.</text>
</comment>
<evidence type="ECO:0000256" key="3">
    <source>
        <dbReference type="ARBA" id="ARBA00022475"/>
    </source>
</evidence>
<evidence type="ECO:0000256" key="4">
    <source>
        <dbReference type="ARBA" id="ARBA00022692"/>
    </source>
</evidence>
<dbReference type="InterPro" id="IPR050790">
    <property type="entry name" value="ExbB/TolQ_transport"/>
</dbReference>
<keyword evidence="5 8" id="KW-0653">Protein transport</keyword>
<protein>
    <submittedName>
        <fullName evidence="11">MotA/TolQ/ExbB proton channel family protein</fullName>
    </submittedName>
</protein>
<keyword evidence="2 8" id="KW-0813">Transport</keyword>